<dbReference type="SUPFAM" id="SSF47598">
    <property type="entry name" value="Ribbon-helix-helix"/>
    <property type="match status" value="1"/>
</dbReference>
<organism evidence="2 3">
    <name type="scientific">Paenibacillus agaridevorans</name>
    <dbReference type="NCBI Taxonomy" id="171404"/>
    <lineage>
        <taxon>Bacteria</taxon>
        <taxon>Bacillati</taxon>
        <taxon>Bacillota</taxon>
        <taxon>Bacilli</taxon>
        <taxon>Bacillales</taxon>
        <taxon>Paenibacillaceae</taxon>
        <taxon>Paenibacillus</taxon>
    </lineage>
</organism>
<feature type="region of interest" description="Disordered" evidence="1">
    <location>
        <begin position="1"/>
        <end position="39"/>
    </location>
</feature>
<sequence length="88" mass="9957">MNLNNNNHENKTKESLDNGVNAPAVKALRGGNRSGAGRKPIGITRKISLTLPEKHWIEIDRRCDRGDYSVSEIIRSILEDYLRDVDQL</sequence>
<name>A0A2R5EY89_9BACL</name>
<evidence type="ECO:0000313" key="3">
    <source>
        <dbReference type="Proteomes" id="UP000245202"/>
    </source>
</evidence>
<dbReference type="Proteomes" id="UP000245202">
    <property type="component" value="Unassembled WGS sequence"/>
</dbReference>
<comment type="caution">
    <text evidence="2">The sequence shown here is derived from an EMBL/GenBank/DDBJ whole genome shotgun (WGS) entry which is preliminary data.</text>
</comment>
<reference evidence="2 3" key="1">
    <citation type="submission" date="2017-08" db="EMBL/GenBank/DDBJ databases">
        <title>Substantial Increase in Enzyme Production by Combined Drug-Resistance Mutations in Paenibacillus agaridevorans.</title>
        <authorList>
            <person name="Tanaka Y."/>
            <person name="Funane K."/>
            <person name="Hosaka T."/>
            <person name="Shiwa Y."/>
            <person name="Fujita N."/>
            <person name="Miyazaki T."/>
            <person name="Yoshikawa H."/>
            <person name="Murakami K."/>
            <person name="Kasahara K."/>
            <person name="Inaoka T."/>
            <person name="Hiraga Y."/>
            <person name="Ochi K."/>
        </authorList>
    </citation>
    <scope>NUCLEOTIDE SEQUENCE [LARGE SCALE GENOMIC DNA]</scope>
    <source>
        <strain evidence="2 3">T-3040</strain>
    </source>
</reference>
<accession>A0A2R5EY89</accession>
<dbReference type="EMBL" id="BDQX01000163">
    <property type="protein sequence ID" value="GBG08314.1"/>
    <property type="molecule type" value="Genomic_DNA"/>
</dbReference>
<keyword evidence="3" id="KW-1185">Reference proteome</keyword>
<evidence type="ECO:0000256" key="1">
    <source>
        <dbReference type="SAM" id="MobiDB-lite"/>
    </source>
</evidence>
<dbReference type="GO" id="GO:0006355">
    <property type="term" value="P:regulation of DNA-templated transcription"/>
    <property type="evidence" value="ECO:0007669"/>
    <property type="project" value="InterPro"/>
</dbReference>
<dbReference type="AlphaFoldDB" id="A0A2R5EY89"/>
<gene>
    <name evidence="2" type="ORF">PAT3040_02893</name>
</gene>
<proteinExistence type="predicted"/>
<protein>
    <submittedName>
        <fullName evidence="2">Uncharacterized protein</fullName>
    </submittedName>
</protein>
<evidence type="ECO:0000313" key="2">
    <source>
        <dbReference type="EMBL" id="GBG08314.1"/>
    </source>
</evidence>
<dbReference type="RefSeq" id="WP_258234979.1">
    <property type="nucleotide sequence ID" value="NZ_BDQX01000163.1"/>
</dbReference>
<dbReference type="InterPro" id="IPR010985">
    <property type="entry name" value="Ribbon_hlx_hlx"/>
</dbReference>